<feature type="compositionally biased region" description="Basic and acidic residues" evidence="2">
    <location>
        <begin position="645"/>
        <end position="655"/>
    </location>
</feature>
<name>A0AAY5EZ20_ELEEL</name>
<feature type="compositionally biased region" description="Basic and acidic residues" evidence="2">
    <location>
        <begin position="373"/>
        <end position="398"/>
    </location>
</feature>
<dbReference type="GO" id="GO:0005654">
    <property type="term" value="C:nucleoplasm"/>
    <property type="evidence" value="ECO:0007669"/>
    <property type="project" value="TreeGrafter"/>
</dbReference>
<feature type="region of interest" description="Disordered" evidence="2">
    <location>
        <begin position="1443"/>
        <end position="1569"/>
    </location>
</feature>
<feature type="compositionally biased region" description="Polar residues" evidence="2">
    <location>
        <begin position="1273"/>
        <end position="1293"/>
    </location>
</feature>
<feature type="compositionally biased region" description="Basic and acidic residues" evidence="2">
    <location>
        <begin position="1022"/>
        <end position="1087"/>
    </location>
</feature>
<dbReference type="Ensembl" id="ENSEEET00000055860.1">
    <property type="protein sequence ID" value="ENSEEEP00000062013.1"/>
    <property type="gene ID" value="ENSEEEG00000028523.1"/>
</dbReference>
<feature type="compositionally biased region" description="Basic and acidic residues" evidence="2">
    <location>
        <begin position="1589"/>
        <end position="1606"/>
    </location>
</feature>
<feature type="compositionally biased region" description="Acidic residues" evidence="2">
    <location>
        <begin position="360"/>
        <end position="372"/>
    </location>
</feature>
<dbReference type="PROSITE" id="PS50088">
    <property type="entry name" value="ANK_REPEAT"/>
    <property type="match status" value="3"/>
</dbReference>
<feature type="compositionally biased region" description="Basic and acidic residues" evidence="2">
    <location>
        <begin position="1174"/>
        <end position="1194"/>
    </location>
</feature>
<feature type="region of interest" description="Disordered" evidence="2">
    <location>
        <begin position="596"/>
        <end position="691"/>
    </location>
</feature>
<feature type="compositionally biased region" description="Basic and acidic residues" evidence="2">
    <location>
        <begin position="454"/>
        <end position="466"/>
    </location>
</feature>
<feature type="repeat" description="ANK" evidence="1">
    <location>
        <begin position="253"/>
        <end position="285"/>
    </location>
</feature>
<dbReference type="PANTHER" id="PTHR24149">
    <property type="entry name" value="ANKYRIN REPEAT DOMAIN-CONTAINING PROTEIN 12"/>
    <property type="match status" value="1"/>
</dbReference>
<dbReference type="Pfam" id="PF12796">
    <property type="entry name" value="Ank_2"/>
    <property type="match status" value="1"/>
</dbReference>
<feature type="compositionally biased region" description="Basic and acidic residues" evidence="2">
    <location>
        <begin position="1153"/>
        <end position="1162"/>
    </location>
</feature>
<sequence length="2048" mass="229279">RPQLGRRRTMAKPGTDRDGAMVEKTAGKKSKDKISPFAKTPKPDRSEVAAKEGNPRSSMKRKLSFPVSPPRNDERDSDTDDSDPGQSSDIWGERLLPPCRIYADKDGPDKKKVKKESGGKKSTPVNILFGYPLSERKQMALLMQMTARDNSPDSTPSHPSQAPAVQKKVPSSSTSRQKDKVNKRNERGETPLHTAAIRGDVQQVKELIGLGADVNVKDFAGWTPLHEACNLGYYDVAKVLIGAGAEVNTQGLDDDTPLHDASSSGHKDIVKLLLRHGGNAFQANKRGERPVDVADSQEVEQLLKGEILTSDQEESSSESEDPPSVNPSSVDENMEYSDAEKDSDGKSTTVKASSSVSGVDEYEFKDEEEEEDLSKALNDRHILRRELRQREKDEKEQNHYTSKQCSKSDQATPGSKSKKPKSSRVLYCSSDSSGDETETLSERKCSPAGSVGTDSHKMESRMKKESLNLTPAEQKEKGKVNKKKNKSQSKNKENQEVREDGKENSKSLLFSVATVSDNSEKGVREEDSFKMSFSPKDDSSVHLFHLSAVKSPKLNHGQPDKQTIPLKQENAKTCVSIGDGPMDSVKFNHYTDSDYCTEGSSSKGCKHKEKSKHHHKELSMDGDDGSSSPFKDSSLSSSMDGSEGVFRKTDKDGKVVKKHKLKHKEKDKYRKEYEAERNRHWPKEVRKDGPRNMEFDREFWKENFFKSDEHEELVGKCETPGSCSPSKSLDLSPVKEEKSASKDKHSGSNNGKERKPKDEREKDKIIKKEKKDLTYKEERGKDGKGVESDERPESVLAVRKSEDLLPSAAVKEESEDKLVSGNLVDQNQVEMEKNAREKSDKRLPPKDREPEKPDKKHTDKEKKIKLEHLPDKSDLHNSTDRWKERERLTGTSHFPVDKIHRESEKLKVVPVSKKHEENKKNKDRLDRRTEKDRQEREHSSSEHRDKDKASSEKKGKAPEKLSEHGKTDRIKEKEREKEKDADKRKKEKSKDATLSSSSSNLKLLLEEKKAYVSESNKAVTSKLKEEVLKTPEKDRDKRDRDRDSERHRDRERDRHKEKEKDKDRSQQNKDGKFTKVRPPESDSDRSKSKPSPAPKDTRPKEKRLVNDDLMQTSFERMLSLKDQEIEQWHKKHLEKIKQKERERLKQRPGTDSGKMKSKDKSKTPSSSEPCASKELLRSKSSDTPEGYSREKTLKDVTSARTLSLDAKTLLCFGKTGPVLENTLSRSPRPESERSSVMSRSVSMISVASSEDSCQATMLTPRPTEYDSDLNLEASDSQPPFLQSSHILQSSKSPVVQDKDTNSLPDTALCSRTPVSSRHASPYLRAILDEDAKSAPVEADRPTEESQRVGDIGYGSDEHCKVHSIDSNAAPVQETPASQFSVLTHLPSAPYEAEHSAKAEDEDSPVSSQLGCAADSQEPYTKDLAVQQVSLSQASNLLLATVEPSKVNTDAPPEQRVKSQLDNSDTELTEGLSKDSLLAPVSQVASPPPSQPLHCVGTRTPVHSSSQQLDAASETNNDHLARIDVDTRPEPSERSSSVCPENKMEDKIVENVPGGGRMDLTSSPGPPLSLYRISSDESKTLLCATSGVRDSQELVERPDLNLQDDCKSGLPDENTSTHDTQQEKCDPALPLPSSANVSCCASPEQPSEEPMEVSEESSESGPVDTKVEKAPSSEDMIQTSSITESKPDVDTEMPEQLAVEEKPAKLDPSSDGDESQSCTGVQRDPQTDSASGDASGNSSPLSVVDRDSDSSGARSKVRLLDDDVDMQLTHPRKRKMPRVSPPTQANLSAQQIKEKTQQSLAAIVDSLKLEEIQPYQTERANPYYEFLHIRKKIEEKRKVLCSVTPQAPQYYDEYVTFNGSYLLDGNPLSKLCIPTITPPPSLPEPLKEMFKQQEVVRMKLRLQHSIEREKLIVSNEQEVLRVHYRAARTLANQTLPFSACTVLLDAEVYNMPQDVQGDDGKTSVRDRFNARQFMSWLQDVDDKFDKLKTCLLMRQQHEAAALNAVQRLEWQLKLQELDPATYKSTSIFDIPEFYIPLVEVNDDFDLTPI</sequence>
<feature type="region of interest" description="Disordered" evidence="2">
    <location>
        <begin position="1"/>
        <end position="126"/>
    </location>
</feature>
<keyword evidence="1" id="KW-0040">ANK repeat</keyword>
<evidence type="ECO:0008006" key="5">
    <source>
        <dbReference type="Google" id="ProtNLM"/>
    </source>
</evidence>
<feature type="compositionally biased region" description="Basic and acidic residues" evidence="2">
    <location>
        <begin position="733"/>
        <end position="803"/>
    </location>
</feature>
<evidence type="ECO:0000313" key="3">
    <source>
        <dbReference type="Ensembl" id="ENSEEEP00000062013.1"/>
    </source>
</evidence>
<dbReference type="Gene3D" id="1.25.40.20">
    <property type="entry name" value="Ankyrin repeat-containing domain"/>
    <property type="match status" value="1"/>
</dbReference>
<feature type="compositionally biased region" description="Basic and acidic residues" evidence="2">
    <location>
        <begin position="1326"/>
        <end position="1347"/>
    </location>
</feature>
<feature type="region of interest" description="Disordered" evidence="2">
    <location>
        <begin position="1585"/>
        <end position="1785"/>
    </location>
</feature>
<dbReference type="Proteomes" id="UP000314983">
    <property type="component" value="Chromosome 7"/>
</dbReference>
<feature type="compositionally biased region" description="Polar residues" evidence="2">
    <location>
        <begin position="147"/>
        <end position="160"/>
    </location>
</feature>
<feature type="region of interest" description="Disordered" evidence="2">
    <location>
        <begin position="1134"/>
        <end position="1199"/>
    </location>
</feature>
<feature type="compositionally biased region" description="Basic residues" evidence="2">
    <location>
        <begin position="604"/>
        <end position="616"/>
    </location>
</feature>
<feature type="region of interest" description="Disordered" evidence="2">
    <location>
        <begin position="711"/>
        <end position="1110"/>
    </location>
</feature>
<protein>
    <recommendedName>
        <fullName evidence="5">Ankyrin repeat domain 12</fullName>
    </recommendedName>
</protein>
<feature type="compositionally biased region" description="Low complexity" evidence="2">
    <location>
        <begin position="992"/>
        <end position="1003"/>
    </location>
</feature>
<feature type="compositionally biased region" description="Low complexity" evidence="2">
    <location>
        <begin position="322"/>
        <end position="331"/>
    </location>
</feature>
<feature type="compositionally biased region" description="Basic and acidic residues" evidence="2">
    <location>
        <begin position="102"/>
        <end position="119"/>
    </location>
</feature>
<organism evidence="3 4">
    <name type="scientific">Electrophorus electricus</name>
    <name type="common">Electric eel</name>
    <name type="synonym">Gymnotus electricus</name>
    <dbReference type="NCBI Taxonomy" id="8005"/>
    <lineage>
        <taxon>Eukaryota</taxon>
        <taxon>Metazoa</taxon>
        <taxon>Chordata</taxon>
        <taxon>Craniata</taxon>
        <taxon>Vertebrata</taxon>
        <taxon>Euteleostomi</taxon>
        <taxon>Actinopterygii</taxon>
        <taxon>Neopterygii</taxon>
        <taxon>Teleostei</taxon>
        <taxon>Ostariophysi</taxon>
        <taxon>Gymnotiformes</taxon>
        <taxon>Gymnotoidei</taxon>
        <taxon>Gymnotidae</taxon>
        <taxon>Electrophorus</taxon>
    </lineage>
</organism>
<feature type="compositionally biased region" description="Low complexity" evidence="2">
    <location>
        <begin position="346"/>
        <end position="358"/>
    </location>
</feature>
<keyword evidence="4" id="KW-1185">Reference proteome</keyword>
<dbReference type="InterPro" id="IPR002110">
    <property type="entry name" value="Ankyrin_rpt"/>
</dbReference>
<feature type="compositionally biased region" description="Low complexity" evidence="2">
    <location>
        <begin position="1727"/>
        <end position="1738"/>
    </location>
</feature>
<feature type="compositionally biased region" description="Basic and acidic residues" evidence="2">
    <location>
        <begin position="895"/>
        <end position="991"/>
    </location>
</feature>
<dbReference type="PROSITE" id="PS50297">
    <property type="entry name" value="ANK_REP_REGION"/>
    <property type="match status" value="3"/>
</dbReference>
<feature type="compositionally biased region" description="Basic and acidic residues" evidence="2">
    <location>
        <begin position="1095"/>
        <end position="1106"/>
    </location>
</feature>
<feature type="compositionally biased region" description="Polar residues" evidence="2">
    <location>
        <begin position="1674"/>
        <end position="1683"/>
    </location>
</feature>
<feature type="repeat" description="ANK" evidence="1">
    <location>
        <begin position="220"/>
        <end position="252"/>
    </location>
</feature>
<gene>
    <name evidence="3" type="primary">ANKRD12</name>
</gene>
<accession>A0AAY5EZ20</accession>
<feature type="compositionally biased region" description="Basic and acidic residues" evidence="2">
    <location>
        <begin position="830"/>
        <end position="888"/>
    </location>
</feature>
<dbReference type="GeneTree" id="ENSGT00940000154742"/>
<feature type="compositionally biased region" description="Basic and acidic residues" evidence="2">
    <location>
        <begin position="1135"/>
        <end position="1145"/>
    </location>
</feature>
<feature type="compositionally biased region" description="Basic and acidic residues" evidence="2">
    <location>
        <begin position="176"/>
        <end position="190"/>
    </location>
</feature>
<feature type="compositionally biased region" description="Low complexity" evidence="2">
    <location>
        <begin position="1234"/>
        <end position="1252"/>
    </location>
</feature>
<feature type="compositionally biased region" description="Basic residues" evidence="2">
    <location>
        <begin position="480"/>
        <end position="489"/>
    </location>
</feature>
<feature type="region of interest" description="Disordered" evidence="2">
    <location>
        <begin position="308"/>
        <end position="537"/>
    </location>
</feature>
<feature type="compositionally biased region" description="Basic residues" evidence="2">
    <location>
        <begin position="1"/>
        <end position="10"/>
    </location>
</feature>
<proteinExistence type="predicted"/>
<reference evidence="3 4" key="1">
    <citation type="submission" date="2020-05" db="EMBL/GenBank/DDBJ databases">
        <title>Electrophorus electricus (electric eel) genome, fEleEle1, primary haplotype.</title>
        <authorList>
            <person name="Myers G."/>
            <person name="Meyer A."/>
            <person name="Fedrigo O."/>
            <person name="Formenti G."/>
            <person name="Rhie A."/>
            <person name="Tracey A."/>
            <person name="Sims Y."/>
            <person name="Jarvis E.D."/>
        </authorList>
    </citation>
    <scope>NUCLEOTIDE SEQUENCE [LARGE SCALE GENOMIC DNA]</scope>
</reference>
<feature type="compositionally biased region" description="Basic and acidic residues" evidence="2">
    <location>
        <begin position="664"/>
        <end position="691"/>
    </location>
</feature>
<dbReference type="PANTHER" id="PTHR24149:SF14">
    <property type="entry name" value="ANKYRIN REPEAT DOMAIN 12"/>
    <property type="match status" value="1"/>
</dbReference>
<reference evidence="3" key="3">
    <citation type="submission" date="2025-09" db="UniProtKB">
        <authorList>
            <consortium name="Ensembl"/>
        </authorList>
    </citation>
    <scope>IDENTIFICATION</scope>
</reference>
<dbReference type="SUPFAM" id="SSF48403">
    <property type="entry name" value="Ankyrin repeat"/>
    <property type="match status" value="1"/>
</dbReference>
<feature type="compositionally biased region" description="Polar residues" evidence="2">
    <location>
        <begin position="1500"/>
        <end position="1514"/>
    </location>
</feature>
<dbReference type="InterPro" id="IPR036770">
    <property type="entry name" value="Ankyrin_rpt-contain_sf"/>
</dbReference>
<feature type="compositionally biased region" description="Low complexity" evidence="2">
    <location>
        <begin position="625"/>
        <end position="644"/>
    </location>
</feature>
<feature type="compositionally biased region" description="Acidic residues" evidence="2">
    <location>
        <begin position="1645"/>
        <end position="1657"/>
    </location>
</feature>
<feature type="repeat" description="ANK" evidence="1">
    <location>
        <begin position="187"/>
        <end position="219"/>
    </location>
</feature>
<dbReference type="PRINTS" id="PR01415">
    <property type="entry name" value="ANKYRIN"/>
</dbReference>
<feature type="region of interest" description="Disordered" evidence="2">
    <location>
        <begin position="1217"/>
        <end position="1358"/>
    </location>
</feature>
<dbReference type="InterPro" id="IPR053210">
    <property type="entry name" value="ANKRD12"/>
</dbReference>
<feature type="compositionally biased region" description="Basic and acidic residues" evidence="2">
    <location>
        <begin position="41"/>
        <end position="54"/>
    </location>
</feature>
<dbReference type="SMART" id="SM00248">
    <property type="entry name" value="ANK"/>
    <property type="match status" value="3"/>
</dbReference>
<evidence type="ECO:0000256" key="2">
    <source>
        <dbReference type="SAM" id="MobiDB-lite"/>
    </source>
</evidence>
<evidence type="ECO:0000313" key="4">
    <source>
        <dbReference type="Proteomes" id="UP000314983"/>
    </source>
</evidence>
<evidence type="ECO:0000256" key="1">
    <source>
        <dbReference type="PROSITE-ProRule" id="PRU00023"/>
    </source>
</evidence>
<feature type="compositionally biased region" description="Polar residues" evidence="2">
    <location>
        <begin position="399"/>
        <end position="414"/>
    </location>
</feature>
<feature type="compositionally biased region" description="Basic and acidic residues" evidence="2">
    <location>
        <begin position="1515"/>
        <end position="1532"/>
    </location>
</feature>
<feature type="compositionally biased region" description="Basic and acidic residues" evidence="2">
    <location>
        <begin position="490"/>
        <end position="505"/>
    </location>
</feature>
<dbReference type="Pfam" id="PF00023">
    <property type="entry name" value="Ank"/>
    <property type="match status" value="1"/>
</dbReference>
<feature type="region of interest" description="Disordered" evidence="2">
    <location>
        <begin position="147"/>
        <end position="194"/>
    </location>
</feature>
<reference evidence="3" key="2">
    <citation type="submission" date="2025-08" db="UniProtKB">
        <authorList>
            <consortium name="Ensembl"/>
        </authorList>
    </citation>
    <scope>IDENTIFICATION</scope>
</reference>
<feature type="region of interest" description="Disordered" evidence="2">
    <location>
        <begin position="1385"/>
        <end position="1415"/>
    </location>
</feature>
<feature type="compositionally biased region" description="Basic and acidic residues" evidence="2">
    <location>
        <begin position="518"/>
        <end position="537"/>
    </location>
</feature>
<feature type="compositionally biased region" description="Acidic residues" evidence="2">
    <location>
        <begin position="311"/>
        <end position="321"/>
    </location>
</feature>